<protein>
    <submittedName>
        <fullName evidence="1">Uncharacterized protein</fullName>
    </submittedName>
</protein>
<dbReference type="KEGG" id="csci:HDCHBGLK_01489"/>
<sequence length="291" mass="33422">MYDKNLFSVTYLPLTIRLKCCEPVKLPAYLGSMLHGTLGWALLPQQKVYRYLFENRRRSTGQRDIVNPYIINTPPQKMNYQENDELVFQILLLGDGIKYAEDFVNVMTETSVFGLGAGRAKFELVDIRHGVSLHPIWDGEHLWQKEIVASALVDEIYENCQYCSIQMKTPLRIRRDGELLTQIDMPAIMRNITRRISDIVDRYGGYIDREKAETICDMAREIKQKNAEIYVCHLERYSSRKGEKMDMSGVMGSLAYQGELTAFTPWLNAASVLHIGRNVTFGYGQVNVVFA</sequence>
<dbReference type="Pfam" id="PF10040">
    <property type="entry name" value="CRISPR_Cas6"/>
    <property type="match status" value="1"/>
</dbReference>
<dbReference type="HOGENOM" id="CLU_050021_1_0_9"/>
<dbReference type="EMBL" id="CP036170">
    <property type="protein sequence ID" value="QBF74093.1"/>
    <property type="molecule type" value="Genomic_DNA"/>
</dbReference>
<evidence type="ECO:0000313" key="2">
    <source>
        <dbReference type="Proteomes" id="UP000289664"/>
    </source>
</evidence>
<dbReference type="Proteomes" id="UP000289664">
    <property type="component" value="Chromosome"/>
</dbReference>
<dbReference type="AlphaFoldDB" id="B0NHV7"/>
<dbReference type="eggNOG" id="COG5551">
    <property type="taxonomic scope" value="Bacteria"/>
</dbReference>
<dbReference type="GeneID" id="62695711"/>
<name>B0NHV7_CLOS5</name>
<dbReference type="STRING" id="411468.CLOSCI_03073"/>
<dbReference type="InterPro" id="IPR019267">
    <property type="entry name" value="CRISPR-assoc_Cas6_C"/>
</dbReference>
<keyword evidence="2" id="KW-1185">Reference proteome</keyword>
<reference evidence="1 2" key="1">
    <citation type="journal article" date="2019" name="Appl. Environ. Microbiol.">
        <title>Clostridium scindens ATCC 35704: integration of nutritional requirements, the complete genome sequence, and global transcriptional responses to bile acids.</title>
        <authorList>
            <person name="Devendran S."/>
            <person name="Shrestha R."/>
            <person name="Alves J.M.P."/>
            <person name="Wolf P.G."/>
            <person name="Ly L."/>
            <person name="Hernandez A.G."/>
            <person name="Mendez-Garcia C."/>
            <person name="Inboden A."/>
            <person name="Wiley J."/>
            <person name="Paul O."/>
            <person name="Allen A."/>
            <person name="Springer E."/>
            <person name="Wright C.L."/>
            <person name="Fields C.J."/>
            <person name="Daniel S.L."/>
            <person name="Ridlon J.M."/>
        </authorList>
    </citation>
    <scope>NUCLEOTIDE SEQUENCE [LARGE SCALE GENOMIC DNA]</scope>
    <source>
        <strain evidence="1 2">ATCC 35704</strain>
    </source>
</reference>
<dbReference type="OrthoDB" id="9787241at2"/>
<gene>
    <name evidence="1" type="ORF">HDCHBGLK_01489</name>
</gene>
<dbReference type="RefSeq" id="WP_004607802.1">
    <property type="nucleotide sequence ID" value="NZ_CP036170.1"/>
</dbReference>
<dbReference type="Gene3D" id="3.30.70.1900">
    <property type="match status" value="1"/>
</dbReference>
<evidence type="ECO:0000313" key="1">
    <source>
        <dbReference type="EMBL" id="QBF74093.1"/>
    </source>
</evidence>
<accession>B0NHV7</accession>
<organism evidence="1 2">
    <name type="scientific">Clostridium scindens (strain ATCC 35704 / DSM 5676 / VPI 13733 / 19)</name>
    <dbReference type="NCBI Taxonomy" id="411468"/>
    <lineage>
        <taxon>Bacteria</taxon>
        <taxon>Bacillati</taxon>
        <taxon>Bacillota</taxon>
        <taxon>Clostridia</taxon>
        <taxon>Lachnospirales</taxon>
        <taxon>Lachnospiraceae</taxon>
    </lineage>
</organism>
<proteinExistence type="predicted"/>